<dbReference type="PRINTS" id="PR00118">
    <property type="entry name" value="BLACTAMASEA"/>
</dbReference>
<dbReference type="InterPro" id="IPR006311">
    <property type="entry name" value="TAT_signal"/>
</dbReference>
<evidence type="ECO:0000256" key="6">
    <source>
        <dbReference type="RuleBase" id="RU361140"/>
    </source>
</evidence>
<keyword evidence="4 6" id="KW-0378">Hydrolase</keyword>
<dbReference type="EMBL" id="JALNMH010000004">
    <property type="protein sequence ID" value="MCK7593312.1"/>
    <property type="molecule type" value="Genomic_DNA"/>
</dbReference>
<gene>
    <name evidence="9" type="primary">bla</name>
    <name evidence="9" type="ORF">M0G41_06480</name>
</gene>
<name>A0ABT0GG30_9GAMM</name>
<organism evidence="9 10">
    <name type="scientific">Pseudomarimonas salicorniae</name>
    <dbReference type="NCBI Taxonomy" id="2933270"/>
    <lineage>
        <taxon>Bacteria</taxon>
        <taxon>Pseudomonadati</taxon>
        <taxon>Pseudomonadota</taxon>
        <taxon>Gammaproteobacteria</taxon>
        <taxon>Lysobacterales</taxon>
        <taxon>Lysobacteraceae</taxon>
        <taxon>Pseudomarimonas</taxon>
    </lineage>
</organism>
<dbReference type="InterPro" id="IPR045155">
    <property type="entry name" value="Beta-lactam_cat"/>
</dbReference>
<dbReference type="PANTHER" id="PTHR35333">
    <property type="entry name" value="BETA-LACTAMASE"/>
    <property type="match status" value="1"/>
</dbReference>
<dbReference type="GO" id="GO:0008800">
    <property type="term" value="F:beta-lactamase activity"/>
    <property type="evidence" value="ECO:0007669"/>
    <property type="project" value="UniProtKB-EC"/>
</dbReference>
<dbReference type="InterPro" id="IPR000871">
    <property type="entry name" value="Beta-lactam_class-A"/>
</dbReference>
<dbReference type="NCBIfam" id="NF033103">
    <property type="entry name" value="bla_class_A"/>
    <property type="match status" value="1"/>
</dbReference>
<dbReference type="PROSITE" id="PS00146">
    <property type="entry name" value="BETA_LACTAMASE_A"/>
    <property type="match status" value="1"/>
</dbReference>
<evidence type="ECO:0000256" key="1">
    <source>
        <dbReference type="ARBA" id="ARBA00001526"/>
    </source>
</evidence>
<sequence length="303" mass="32700">MHQPHRRHLLAFLATSALYAALPLPTARAAGTATTSLGEALSALERAHGGRLGVQVVGLDGIPQAGHRADERFALCSTFKLLLAAVVLREAQHGRIDLNRPIRFGKADLVPYAPVVEKHLDAGALSLRELAHATQTTSDNVAANLLLRELGGPEGFTEKLRELGDTITRIDRIEPQMNLVPSGEVRDTTTPRAMAETVHRLFTTDLLDEASKATLKSWMIETRTGLRRLRAGLPADWEVGDKTGTGVASGMANKHNDVAVVWRPGLPPLVIAAYWEADGYYPKTRPQDEAVLAEVGRLVASAG</sequence>
<dbReference type="Gene3D" id="3.40.710.10">
    <property type="entry name" value="DD-peptidase/beta-lactamase superfamily"/>
    <property type="match status" value="1"/>
</dbReference>
<dbReference type="InterPro" id="IPR012338">
    <property type="entry name" value="Beta-lactam/transpept-like"/>
</dbReference>
<evidence type="ECO:0000256" key="7">
    <source>
        <dbReference type="SAM" id="SignalP"/>
    </source>
</evidence>
<evidence type="ECO:0000259" key="8">
    <source>
        <dbReference type="Pfam" id="PF13354"/>
    </source>
</evidence>
<keyword evidence="7" id="KW-0732">Signal</keyword>
<keyword evidence="5 6" id="KW-0046">Antibiotic resistance</keyword>
<evidence type="ECO:0000256" key="3">
    <source>
        <dbReference type="ARBA" id="ARBA00012865"/>
    </source>
</evidence>
<proteinExistence type="inferred from homology"/>
<comment type="catalytic activity">
    <reaction evidence="1 6">
        <text>a beta-lactam + H2O = a substituted beta-amino acid</text>
        <dbReference type="Rhea" id="RHEA:20401"/>
        <dbReference type="ChEBI" id="CHEBI:15377"/>
        <dbReference type="ChEBI" id="CHEBI:35627"/>
        <dbReference type="ChEBI" id="CHEBI:140347"/>
        <dbReference type="EC" id="3.5.2.6"/>
    </reaction>
</comment>
<keyword evidence="10" id="KW-1185">Reference proteome</keyword>
<evidence type="ECO:0000256" key="2">
    <source>
        <dbReference type="ARBA" id="ARBA00009009"/>
    </source>
</evidence>
<dbReference type="Proteomes" id="UP001431449">
    <property type="component" value="Unassembled WGS sequence"/>
</dbReference>
<dbReference type="Pfam" id="PF13354">
    <property type="entry name" value="Beta-lactamase2"/>
    <property type="match status" value="1"/>
</dbReference>
<dbReference type="PANTHER" id="PTHR35333:SF3">
    <property type="entry name" value="BETA-LACTAMASE-TYPE TRANSPEPTIDASE FOLD CONTAINING PROTEIN"/>
    <property type="match status" value="1"/>
</dbReference>
<protein>
    <recommendedName>
        <fullName evidence="3 6">Beta-lactamase</fullName>
        <ecNumber evidence="3 6">3.5.2.6</ecNumber>
    </recommendedName>
</protein>
<feature type="signal peptide" evidence="7">
    <location>
        <begin position="1"/>
        <end position="29"/>
    </location>
</feature>
<evidence type="ECO:0000256" key="4">
    <source>
        <dbReference type="ARBA" id="ARBA00022801"/>
    </source>
</evidence>
<dbReference type="InterPro" id="IPR023650">
    <property type="entry name" value="Beta-lactam_class-A_AS"/>
</dbReference>
<dbReference type="EC" id="3.5.2.6" evidence="3 6"/>
<comment type="similarity">
    <text evidence="2 6">Belongs to the class-A beta-lactamase family.</text>
</comment>
<evidence type="ECO:0000256" key="5">
    <source>
        <dbReference type="ARBA" id="ARBA00023251"/>
    </source>
</evidence>
<feature type="chain" id="PRO_5046269940" description="Beta-lactamase" evidence="7">
    <location>
        <begin position="30"/>
        <end position="303"/>
    </location>
</feature>
<evidence type="ECO:0000313" key="10">
    <source>
        <dbReference type="Proteomes" id="UP001431449"/>
    </source>
</evidence>
<reference evidence="9" key="1">
    <citation type="submission" date="2022-04" db="EMBL/GenBank/DDBJ databases">
        <title>Lysobacter sp. CAU 1642 isolated from sea sand.</title>
        <authorList>
            <person name="Kim W."/>
        </authorList>
    </citation>
    <scope>NUCLEOTIDE SEQUENCE</scope>
    <source>
        <strain evidence="9">CAU 1642</strain>
    </source>
</reference>
<accession>A0ABT0GG30</accession>
<feature type="domain" description="Beta-lactamase class A catalytic" evidence="8">
    <location>
        <begin position="54"/>
        <end position="273"/>
    </location>
</feature>
<dbReference type="RefSeq" id="WP_248206683.1">
    <property type="nucleotide sequence ID" value="NZ_JALNMH010000004.1"/>
</dbReference>
<comment type="caution">
    <text evidence="9">The sequence shown here is derived from an EMBL/GenBank/DDBJ whole genome shotgun (WGS) entry which is preliminary data.</text>
</comment>
<dbReference type="PROSITE" id="PS51318">
    <property type="entry name" value="TAT"/>
    <property type="match status" value="1"/>
</dbReference>
<evidence type="ECO:0000313" key="9">
    <source>
        <dbReference type="EMBL" id="MCK7593312.1"/>
    </source>
</evidence>
<dbReference type="SUPFAM" id="SSF56601">
    <property type="entry name" value="beta-lactamase/transpeptidase-like"/>
    <property type="match status" value="1"/>
</dbReference>